<gene>
    <name evidence="2" type="ORF">OHK93_008249</name>
</gene>
<sequence length="564" mass="61157">MKNVYATQAEHADRIMRLEQRQDGDSRLKSVWGNQSPYNGMLNGNPQQDPSFNPAAEAFKNFDQTSSMMGSLHLDTDDEPRRGASRANSVRFDESAIHGHFGQASRSANDLYPSRSGSAFGSHPLLERSSSHKSEGRQSSTHSARASSFGVESRPMSATVPSFVPSGPPPGLFHLGPVPSIIRCWLNTDFSTTSLLYAVVCTGSYKSLVNTRLLQKLNYQHQIILDTEGRRIIKLPVYLPEATIQQSSSRSSSPAPQLPTLTVEFFVQDSVSQSETIDVFIGCDVLRFRNADIHFSLDRLTLFDDERNKVSVPLVRPENASIFQKLQTNIVHEPAAAVEQKATSAMDSEKFLENPQPPTSSQAGEEPADSQTKTTARESFTPSPTSPSTSAEYSRPSRENDVATAPEPTKVAADTKETDQLRNGSTPDTPTRPDSNNIWGSWRRYSLQGNRPEGVSASTGSSSTYNRPGRGRGMKVLKPARLNTSRTSSSQAPVGFDAAPSRFGDGSRSAGIRSNENKSPATGRSFSSEKAQGGNGKLNSSNPVGGASAFGWLNPAQKSSALHD</sequence>
<dbReference type="EMBL" id="JAPUFD010000008">
    <property type="protein sequence ID" value="MDI1488972.1"/>
    <property type="molecule type" value="Genomic_DNA"/>
</dbReference>
<evidence type="ECO:0000256" key="1">
    <source>
        <dbReference type="SAM" id="MobiDB-lite"/>
    </source>
</evidence>
<feature type="compositionally biased region" description="Polar residues" evidence="1">
    <location>
        <begin position="421"/>
        <end position="439"/>
    </location>
</feature>
<feature type="region of interest" description="Disordered" evidence="1">
    <location>
        <begin position="338"/>
        <end position="564"/>
    </location>
</feature>
<feature type="compositionally biased region" description="Low complexity" evidence="1">
    <location>
        <begin position="381"/>
        <end position="390"/>
    </location>
</feature>
<evidence type="ECO:0000313" key="2">
    <source>
        <dbReference type="EMBL" id="MDI1488972.1"/>
    </source>
</evidence>
<feature type="compositionally biased region" description="Polar residues" evidence="1">
    <location>
        <begin position="359"/>
        <end position="380"/>
    </location>
</feature>
<accession>A0AA43TYC9</accession>
<proteinExistence type="predicted"/>
<keyword evidence="3" id="KW-1185">Reference proteome</keyword>
<evidence type="ECO:0000313" key="3">
    <source>
        <dbReference type="Proteomes" id="UP001161017"/>
    </source>
</evidence>
<feature type="compositionally biased region" description="Polar residues" evidence="1">
    <location>
        <begin position="482"/>
        <end position="492"/>
    </location>
</feature>
<dbReference type="AlphaFoldDB" id="A0AA43TYC9"/>
<feature type="compositionally biased region" description="Basic and acidic residues" evidence="1">
    <location>
        <begin position="125"/>
        <end position="136"/>
    </location>
</feature>
<feature type="compositionally biased region" description="Polar residues" evidence="1">
    <location>
        <begin position="456"/>
        <end position="466"/>
    </location>
</feature>
<organism evidence="2 3">
    <name type="scientific">Ramalina farinacea</name>
    <dbReference type="NCBI Taxonomy" id="258253"/>
    <lineage>
        <taxon>Eukaryota</taxon>
        <taxon>Fungi</taxon>
        <taxon>Dikarya</taxon>
        <taxon>Ascomycota</taxon>
        <taxon>Pezizomycotina</taxon>
        <taxon>Lecanoromycetes</taxon>
        <taxon>OSLEUM clade</taxon>
        <taxon>Lecanoromycetidae</taxon>
        <taxon>Lecanorales</taxon>
        <taxon>Lecanorineae</taxon>
        <taxon>Ramalinaceae</taxon>
        <taxon>Ramalina</taxon>
    </lineage>
</organism>
<reference evidence="2" key="1">
    <citation type="journal article" date="2023" name="Genome Biol. Evol.">
        <title>First Whole Genome Sequence and Flow Cytometry Genome Size Data for the Lichen-Forming Fungus Ramalina farinacea (Ascomycota).</title>
        <authorList>
            <person name="Llewellyn T."/>
            <person name="Mian S."/>
            <person name="Hill R."/>
            <person name="Leitch I.J."/>
            <person name="Gaya E."/>
        </authorList>
    </citation>
    <scope>NUCLEOTIDE SEQUENCE</scope>
    <source>
        <strain evidence="2">LIQ254RAFAR</strain>
    </source>
</reference>
<feature type="region of interest" description="Disordered" evidence="1">
    <location>
        <begin position="122"/>
        <end position="152"/>
    </location>
</feature>
<feature type="compositionally biased region" description="Polar residues" evidence="1">
    <location>
        <begin position="512"/>
        <end position="530"/>
    </location>
</feature>
<feature type="compositionally biased region" description="Polar residues" evidence="1">
    <location>
        <begin position="137"/>
        <end position="146"/>
    </location>
</feature>
<dbReference type="Proteomes" id="UP001161017">
    <property type="component" value="Unassembled WGS sequence"/>
</dbReference>
<comment type="caution">
    <text evidence="2">The sequence shown here is derived from an EMBL/GenBank/DDBJ whole genome shotgun (WGS) entry which is preliminary data.</text>
</comment>
<feature type="region of interest" description="Disordered" evidence="1">
    <location>
        <begin position="68"/>
        <end position="91"/>
    </location>
</feature>
<protein>
    <submittedName>
        <fullName evidence="2">Uncharacterized protein</fullName>
    </submittedName>
</protein>
<name>A0AA43TYC9_9LECA</name>